<keyword evidence="3" id="KW-1003">Cell membrane</keyword>
<feature type="transmembrane region" description="Helical" evidence="8">
    <location>
        <begin position="99"/>
        <end position="120"/>
    </location>
</feature>
<comment type="subcellular location">
    <subcellularLocation>
        <location evidence="1">Cell inner membrane</location>
        <topology evidence="1">Multi-pass membrane protein</topology>
    </subcellularLocation>
    <subcellularLocation>
        <location evidence="8">Cell membrane</location>
        <topology evidence="8">Multi-pass membrane protein</topology>
    </subcellularLocation>
</comment>
<feature type="transmembrane region" description="Helical" evidence="8">
    <location>
        <begin position="416"/>
        <end position="437"/>
    </location>
</feature>
<dbReference type="AlphaFoldDB" id="A0AAJ6AGE5"/>
<evidence type="ECO:0000256" key="1">
    <source>
        <dbReference type="ARBA" id="ARBA00004429"/>
    </source>
</evidence>
<comment type="similarity">
    <text evidence="8">Belongs to the binding-protein-dependent transport system permease family.</text>
</comment>
<feature type="transmembrane region" description="Helical" evidence="8">
    <location>
        <begin position="236"/>
        <end position="257"/>
    </location>
</feature>
<protein>
    <submittedName>
        <fullName evidence="10">Iron ABC transporter permease</fullName>
    </submittedName>
</protein>
<dbReference type="CDD" id="cd06261">
    <property type="entry name" value="TM_PBP2"/>
    <property type="match status" value="2"/>
</dbReference>
<dbReference type="GO" id="GO:0005886">
    <property type="term" value="C:plasma membrane"/>
    <property type="evidence" value="ECO:0007669"/>
    <property type="project" value="UniProtKB-SubCell"/>
</dbReference>
<sequence length="547" mass="57938">MSRFRWIVWVLVALLPLAFLAVFFAWPVLGMLARGLVDDQGSLDLSGFGEVFGTARTWRIIGHTLFMATAGTLGSLVLGIPGAYILYRTQFPGREMLRSVATVPFVLPTVVVGVAFRAVFGPGTSLAFLDQTTTAVIIAMMFFNYSVVIRQVGSLWQVLDPRSTEAARMLGASPARAFFTVTLPALRPAIAGSAGLVFLFCSTAYGLVRSLGAPGVGTLETEVFRQTKTFLDLRTAAVLSMIQCVIVVISVIITQRTGSSQAARLHQAHRVRLTRTDWFPLTITLAVVLGLILTPLLTLVARSLTVDGEFSTRHYQLLATHSGTGFAGGATVVEALDHSLRIALDATIVTVLLAIPLALLLTRPTHSPAVRSLQRLIDGAFMLPLGVSAVTIGFGFLISLQPAFPHLAQSGLLVPLAQAVVALPLVVRTLVPVLAAVDPAQREAATMLGASPVRVIATIDGPYVVRSLGLAAGFGFAVSLGEFGATSFLASPSYQTLPVVIVQLLSRPGSDNFGMAMAGSVVLAVLSAGILLICERLRPAGVKERTS</sequence>
<evidence type="ECO:0000256" key="3">
    <source>
        <dbReference type="ARBA" id="ARBA00022475"/>
    </source>
</evidence>
<keyword evidence="2 8" id="KW-0813">Transport</keyword>
<dbReference type="SUPFAM" id="SSF161098">
    <property type="entry name" value="MetI-like"/>
    <property type="match status" value="2"/>
</dbReference>
<feature type="transmembrane region" description="Helical" evidence="8">
    <location>
        <begin position="189"/>
        <end position="208"/>
    </location>
</feature>
<accession>A0AAJ6AGE5</accession>
<name>A0AAJ6AGE5_9MICC</name>
<feature type="transmembrane region" description="Helical" evidence="8">
    <location>
        <begin position="126"/>
        <end position="147"/>
    </location>
</feature>
<keyword evidence="4" id="KW-0997">Cell inner membrane</keyword>
<keyword evidence="5 8" id="KW-0812">Transmembrane</keyword>
<evidence type="ECO:0000256" key="7">
    <source>
        <dbReference type="ARBA" id="ARBA00023136"/>
    </source>
</evidence>
<proteinExistence type="inferred from homology"/>
<dbReference type="RefSeq" id="WP_110101435.1">
    <property type="nucleotide sequence ID" value="NZ_CP122561.1"/>
</dbReference>
<feature type="transmembrane region" description="Helical" evidence="8">
    <location>
        <begin position="381"/>
        <end position="404"/>
    </location>
</feature>
<feature type="transmembrane region" description="Helical" evidence="8">
    <location>
        <begin position="513"/>
        <end position="534"/>
    </location>
</feature>
<feature type="transmembrane region" description="Helical" evidence="8">
    <location>
        <begin position="65"/>
        <end position="87"/>
    </location>
</feature>
<evidence type="ECO:0000256" key="2">
    <source>
        <dbReference type="ARBA" id="ARBA00022448"/>
    </source>
</evidence>
<keyword evidence="11" id="KW-1185">Reference proteome</keyword>
<organism evidence="10 11">
    <name type="scientific">Auritidibacter ignavus</name>
    <dbReference type="NCBI Taxonomy" id="678932"/>
    <lineage>
        <taxon>Bacteria</taxon>
        <taxon>Bacillati</taxon>
        <taxon>Actinomycetota</taxon>
        <taxon>Actinomycetes</taxon>
        <taxon>Micrococcales</taxon>
        <taxon>Micrococcaceae</taxon>
        <taxon>Auritidibacter</taxon>
    </lineage>
</organism>
<dbReference type="EMBL" id="CP122566">
    <property type="protein sequence ID" value="WGH92886.1"/>
    <property type="molecule type" value="Genomic_DNA"/>
</dbReference>
<dbReference type="Pfam" id="PF00528">
    <property type="entry name" value="BPD_transp_1"/>
    <property type="match status" value="1"/>
</dbReference>
<evidence type="ECO:0000313" key="10">
    <source>
        <dbReference type="EMBL" id="WGH92886.1"/>
    </source>
</evidence>
<dbReference type="GO" id="GO:0055085">
    <property type="term" value="P:transmembrane transport"/>
    <property type="evidence" value="ECO:0007669"/>
    <property type="project" value="InterPro"/>
</dbReference>
<gene>
    <name evidence="10" type="ORF">QDX21_11400</name>
</gene>
<evidence type="ECO:0000256" key="8">
    <source>
        <dbReference type="RuleBase" id="RU363032"/>
    </source>
</evidence>
<evidence type="ECO:0000313" key="11">
    <source>
        <dbReference type="Proteomes" id="UP001224674"/>
    </source>
</evidence>
<evidence type="ECO:0000256" key="4">
    <source>
        <dbReference type="ARBA" id="ARBA00022519"/>
    </source>
</evidence>
<feature type="transmembrane region" description="Helical" evidence="8">
    <location>
        <begin position="468"/>
        <end position="490"/>
    </location>
</feature>
<dbReference type="Proteomes" id="UP001224674">
    <property type="component" value="Chromosome"/>
</dbReference>
<dbReference type="InterPro" id="IPR000515">
    <property type="entry name" value="MetI-like"/>
</dbReference>
<feature type="domain" description="ABC transmembrane type-1" evidence="9">
    <location>
        <begin position="336"/>
        <end position="534"/>
    </location>
</feature>
<feature type="transmembrane region" description="Helical" evidence="8">
    <location>
        <begin position="342"/>
        <end position="361"/>
    </location>
</feature>
<feature type="transmembrane region" description="Helical" evidence="8">
    <location>
        <begin position="7"/>
        <end position="29"/>
    </location>
</feature>
<dbReference type="PANTHER" id="PTHR43357:SF4">
    <property type="entry name" value="INNER MEMBRANE ABC TRANSPORTER PERMEASE PROTEIN YDCV"/>
    <property type="match status" value="1"/>
</dbReference>
<evidence type="ECO:0000256" key="6">
    <source>
        <dbReference type="ARBA" id="ARBA00022989"/>
    </source>
</evidence>
<dbReference type="InterPro" id="IPR035906">
    <property type="entry name" value="MetI-like_sf"/>
</dbReference>
<dbReference type="PANTHER" id="PTHR43357">
    <property type="entry name" value="INNER MEMBRANE ABC TRANSPORTER PERMEASE PROTEIN YDCV"/>
    <property type="match status" value="1"/>
</dbReference>
<evidence type="ECO:0000259" key="9">
    <source>
        <dbReference type="PROSITE" id="PS50928"/>
    </source>
</evidence>
<evidence type="ECO:0000256" key="5">
    <source>
        <dbReference type="ARBA" id="ARBA00022692"/>
    </source>
</evidence>
<dbReference type="Gene3D" id="1.10.3720.10">
    <property type="entry name" value="MetI-like"/>
    <property type="match status" value="2"/>
</dbReference>
<keyword evidence="7 8" id="KW-0472">Membrane</keyword>
<dbReference type="PROSITE" id="PS50928">
    <property type="entry name" value="ABC_TM1"/>
    <property type="match status" value="2"/>
</dbReference>
<reference evidence="10 11" key="1">
    <citation type="submission" date="2023-03" db="EMBL/GenBank/DDBJ databases">
        <title>Complete genome sequences of several Auritidibacter ignavus strains isolated from ear infections.</title>
        <authorList>
            <person name="Baehr T."/>
            <person name="Baumhoegger A.M."/>
        </authorList>
    </citation>
    <scope>NUCLEOTIDE SEQUENCE [LARGE SCALE GENOMIC DNA]</scope>
    <source>
        <strain evidence="10 11">BABAE-6</strain>
    </source>
</reference>
<keyword evidence="6 8" id="KW-1133">Transmembrane helix</keyword>
<feature type="transmembrane region" description="Helical" evidence="8">
    <location>
        <begin position="278"/>
        <end position="301"/>
    </location>
</feature>
<feature type="domain" description="ABC transmembrane type-1" evidence="9">
    <location>
        <begin position="61"/>
        <end position="254"/>
    </location>
</feature>